<evidence type="ECO:0000256" key="6">
    <source>
        <dbReference type="ARBA" id="ARBA00038878"/>
    </source>
</evidence>
<evidence type="ECO:0000259" key="9">
    <source>
        <dbReference type="Pfam" id="PF01266"/>
    </source>
</evidence>
<evidence type="ECO:0000256" key="2">
    <source>
        <dbReference type="ARBA" id="ARBA00022630"/>
    </source>
</evidence>
<dbReference type="EC" id="1.1.99.2" evidence="6"/>
<gene>
    <name evidence="10" type="ORF">AFUS01_LOCUS35516</name>
</gene>
<keyword evidence="2" id="KW-0285">Flavoprotein</keyword>
<evidence type="ECO:0000256" key="1">
    <source>
        <dbReference type="ARBA" id="ARBA00001974"/>
    </source>
</evidence>
<proteinExistence type="predicted"/>
<keyword evidence="3" id="KW-0274">FAD</keyword>
<dbReference type="InterPro" id="IPR006076">
    <property type="entry name" value="FAD-dep_OxRdtase"/>
</dbReference>
<name>A0A8J2KXX4_9HEXA</name>
<comment type="cofactor">
    <cofactor evidence="1">
        <name>FAD</name>
        <dbReference type="ChEBI" id="CHEBI:57692"/>
    </cofactor>
</comment>
<dbReference type="PANTHER" id="PTHR43104:SF2">
    <property type="entry name" value="L-2-HYDROXYGLUTARATE DEHYDROGENASE, MITOCHONDRIAL"/>
    <property type="match status" value="1"/>
</dbReference>
<dbReference type="Pfam" id="PF01266">
    <property type="entry name" value="DAO"/>
    <property type="match status" value="1"/>
</dbReference>
<evidence type="ECO:0000256" key="7">
    <source>
        <dbReference type="ARBA" id="ARBA00041137"/>
    </source>
</evidence>
<sequence>MEFLLKKTIFEKVIVGVGRGLCSYSTSSSRVGLPVHGLNRTNNPEKQSSSTGGGGGGSGGRSSEKKCYDITIVGGGIVGTATALELSKKYPWLKLAVVEKEDALAKHQSGHNSGVVHCGIYYKPGSLKAQLCVQGLHLSYKYFEENQIPYKKVGKLIVAVSEDEIPRLKDLYERGLQNNVPNLKLVDAPQIKDYEPYCKGLMAVWSPETGIVDWGRVTQSYGDNFEKAGGRIFLNFAVKKLSHGTNPDYPVVVINEEGKSLESKYVLTCGGLQSDRLAEMSGGSPDPRIIPFRGEYLLLNPDKCHLIRGNIYPVPDPRFPFLGVHFTPRMDGSVWLGPNAILALKREGYSWKDFSMKDFTDSIRYKGFQKLAVKYAVFGTSEMIRSAFINLQLKELCKYIPNIGPTDITRGPAGVRAQAMDQDGNLVEDFIFDSGSGPLASRVLHCRNAPSPGATSSLAIAHMIVDKMQKQFSL</sequence>
<evidence type="ECO:0000313" key="11">
    <source>
        <dbReference type="Proteomes" id="UP000708208"/>
    </source>
</evidence>
<accession>A0A8J2KXX4</accession>
<evidence type="ECO:0000256" key="4">
    <source>
        <dbReference type="ARBA" id="ARBA00023002"/>
    </source>
</evidence>
<reference evidence="10" key="1">
    <citation type="submission" date="2021-06" db="EMBL/GenBank/DDBJ databases">
        <authorList>
            <person name="Hodson N. C."/>
            <person name="Mongue J. A."/>
            <person name="Jaron S. K."/>
        </authorList>
    </citation>
    <scope>NUCLEOTIDE SEQUENCE</scope>
</reference>
<dbReference type="Proteomes" id="UP000708208">
    <property type="component" value="Unassembled WGS sequence"/>
</dbReference>
<feature type="compositionally biased region" description="Gly residues" evidence="8">
    <location>
        <begin position="51"/>
        <end position="60"/>
    </location>
</feature>
<dbReference type="AlphaFoldDB" id="A0A8J2KXX4"/>
<protein>
    <recommendedName>
        <fullName evidence="7">L-2-hydroxyglutarate dehydrogenase, mitochondrial</fullName>
        <ecNumber evidence="6">1.1.99.2</ecNumber>
    </recommendedName>
</protein>
<dbReference type="GO" id="GO:0047545">
    <property type="term" value="F:(S)-2-hydroxyglutarate dehydrogenase activity"/>
    <property type="evidence" value="ECO:0007669"/>
    <property type="project" value="UniProtKB-EC"/>
</dbReference>
<evidence type="ECO:0000256" key="8">
    <source>
        <dbReference type="SAM" id="MobiDB-lite"/>
    </source>
</evidence>
<dbReference type="OrthoDB" id="498204at2759"/>
<keyword evidence="4" id="KW-0560">Oxidoreductase</keyword>
<keyword evidence="11" id="KW-1185">Reference proteome</keyword>
<comment type="caution">
    <text evidence="10">The sequence shown here is derived from an EMBL/GenBank/DDBJ whole genome shotgun (WGS) entry which is preliminary data.</text>
</comment>
<dbReference type="NCBIfam" id="NF008726">
    <property type="entry name" value="PRK11728.1"/>
    <property type="match status" value="1"/>
</dbReference>
<evidence type="ECO:0000256" key="5">
    <source>
        <dbReference type="ARBA" id="ARBA00036066"/>
    </source>
</evidence>
<evidence type="ECO:0000313" key="10">
    <source>
        <dbReference type="EMBL" id="CAG7825407.1"/>
    </source>
</evidence>
<organism evidence="10 11">
    <name type="scientific">Allacma fusca</name>
    <dbReference type="NCBI Taxonomy" id="39272"/>
    <lineage>
        <taxon>Eukaryota</taxon>
        <taxon>Metazoa</taxon>
        <taxon>Ecdysozoa</taxon>
        <taxon>Arthropoda</taxon>
        <taxon>Hexapoda</taxon>
        <taxon>Collembola</taxon>
        <taxon>Symphypleona</taxon>
        <taxon>Sminthuridae</taxon>
        <taxon>Allacma</taxon>
    </lineage>
</organism>
<evidence type="ECO:0000256" key="3">
    <source>
        <dbReference type="ARBA" id="ARBA00022827"/>
    </source>
</evidence>
<dbReference type="EMBL" id="CAJVCH010536128">
    <property type="protein sequence ID" value="CAG7825407.1"/>
    <property type="molecule type" value="Genomic_DNA"/>
</dbReference>
<feature type="region of interest" description="Disordered" evidence="8">
    <location>
        <begin position="26"/>
        <end position="63"/>
    </location>
</feature>
<comment type="catalytic activity">
    <reaction evidence="5">
        <text>(S)-2-hydroxyglutarate + A = 2-oxoglutarate + AH2</text>
        <dbReference type="Rhea" id="RHEA:21252"/>
        <dbReference type="ChEBI" id="CHEBI:13193"/>
        <dbReference type="ChEBI" id="CHEBI:16782"/>
        <dbReference type="ChEBI" id="CHEBI:16810"/>
        <dbReference type="ChEBI" id="CHEBI:17499"/>
        <dbReference type="EC" id="1.1.99.2"/>
    </reaction>
</comment>
<dbReference type="PANTHER" id="PTHR43104">
    <property type="entry name" value="L-2-HYDROXYGLUTARATE DEHYDROGENASE, MITOCHONDRIAL"/>
    <property type="match status" value="1"/>
</dbReference>
<feature type="domain" description="FAD dependent oxidoreductase" evidence="9">
    <location>
        <begin position="69"/>
        <end position="466"/>
    </location>
</feature>